<keyword evidence="2" id="KW-1185">Reference proteome</keyword>
<protein>
    <submittedName>
        <fullName evidence="1">Uncharacterized protein</fullName>
    </submittedName>
</protein>
<feature type="non-terminal residue" evidence="1">
    <location>
        <position position="58"/>
    </location>
</feature>
<reference evidence="1 2" key="1">
    <citation type="submission" date="2020-10" db="EMBL/GenBank/DDBJ databases">
        <title>The Coptis chinensis genome and diversification of protoberbering-type alkaloids.</title>
        <authorList>
            <person name="Wang B."/>
            <person name="Shu S."/>
            <person name="Song C."/>
            <person name="Liu Y."/>
        </authorList>
    </citation>
    <scope>NUCLEOTIDE SEQUENCE [LARGE SCALE GENOMIC DNA]</scope>
    <source>
        <strain evidence="1">HL-2020</strain>
        <tissue evidence="1">Leaf</tissue>
    </source>
</reference>
<dbReference type="InterPro" id="IPR024055">
    <property type="entry name" value="TIF2_asu_C"/>
</dbReference>
<proteinExistence type="predicted"/>
<dbReference type="Proteomes" id="UP000631114">
    <property type="component" value="Unassembled WGS sequence"/>
</dbReference>
<comment type="caution">
    <text evidence="1">The sequence shown here is derived from an EMBL/GenBank/DDBJ whole genome shotgun (WGS) entry which is preliminary data.</text>
</comment>
<dbReference type="SUPFAM" id="SSF110993">
    <property type="entry name" value="eIF-2-alpha, C-terminal domain"/>
    <property type="match status" value="1"/>
</dbReference>
<name>A0A835HY05_9MAGN</name>
<dbReference type="OrthoDB" id="1685042at2759"/>
<accession>A0A835HY05</accession>
<gene>
    <name evidence="1" type="ORF">IFM89_025283</name>
</gene>
<evidence type="ECO:0000313" key="1">
    <source>
        <dbReference type="EMBL" id="KAF9606453.1"/>
    </source>
</evidence>
<dbReference type="AlphaFoldDB" id="A0A835HY05"/>
<evidence type="ECO:0000313" key="2">
    <source>
        <dbReference type="Proteomes" id="UP000631114"/>
    </source>
</evidence>
<sequence>MFLDGWGSSHQARNTSILLHFTPPCGKFENFFGNEDCPVKMKFVAPPLYAFTTQTLDK</sequence>
<organism evidence="1 2">
    <name type="scientific">Coptis chinensis</name>
    <dbReference type="NCBI Taxonomy" id="261450"/>
    <lineage>
        <taxon>Eukaryota</taxon>
        <taxon>Viridiplantae</taxon>
        <taxon>Streptophyta</taxon>
        <taxon>Embryophyta</taxon>
        <taxon>Tracheophyta</taxon>
        <taxon>Spermatophyta</taxon>
        <taxon>Magnoliopsida</taxon>
        <taxon>Ranunculales</taxon>
        <taxon>Ranunculaceae</taxon>
        <taxon>Coptidoideae</taxon>
        <taxon>Coptis</taxon>
    </lineage>
</organism>
<dbReference type="EMBL" id="JADFTS010000005">
    <property type="protein sequence ID" value="KAF9606453.1"/>
    <property type="molecule type" value="Genomic_DNA"/>
</dbReference>